<feature type="signal peptide" evidence="1">
    <location>
        <begin position="1"/>
        <end position="19"/>
    </location>
</feature>
<evidence type="ECO:0000256" key="1">
    <source>
        <dbReference type="SAM" id="SignalP"/>
    </source>
</evidence>
<proteinExistence type="predicted"/>
<reference evidence="2 3" key="1">
    <citation type="submission" date="2023-07" db="EMBL/GenBank/DDBJ databases">
        <title>Genomic Encyclopedia of Type Strains, Phase IV (KMG-IV): sequencing the most valuable type-strain genomes for metagenomic binning, comparative biology and taxonomic classification.</title>
        <authorList>
            <person name="Goeker M."/>
        </authorList>
    </citation>
    <scope>NUCLEOTIDE SEQUENCE [LARGE SCALE GENOMIC DNA]</scope>
    <source>
        <strain evidence="2 3">DSM 9768</strain>
    </source>
</reference>
<organism evidence="2 3">
    <name type="scientific">Evansella vedderi</name>
    <dbReference type="NCBI Taxonomy" id="38282"/>
    <lineage>
        <taxon>Bacteria</taxon>
        <taxon>Bacillati</taxon>
        <taxon>Bacillota</taxon>
        <taxon>Bacilli</taxon>
        <taxon>Bacillales</taxon>
        <taxon>Bacillaceae</taxon>
        <taxon>Evansella</taxon>
    </lineage>
</organism>
<dbReference type="Proteomes" id="UP001230005">
    <property type="component" value="Unassembled WGS sequence"/>
</dbReference>
<accession>A0ABT9ZWB7</accession>
<evidence type="ECO:0000313" key="2">
    <source>
        <dbReference type="EMBL" id="MDQ0255524.1"/>
    </source>
</evidence>
<dbReference type="RefSeq" id="WP_307326457.1">
    <property type="nucleotide sequence ID" value="NZ_JAUSUG010000011.1"/>
</dbReference>
<dbReference type="EMBL" id="JAUSUG010000011">
    <property type="protein sequence ID" value="MDQ0255524.1"/>
    <property type="molecule type" value="Genomic_DNA"/>
</dbReference>
<evidence type="ECO:0000313" key="3">
    <source>
        <dbReference type="Proteomes" id="UP001230005"/>
    </source>
</evidence>
<protein>
    <recommendedName>
        <fullName evidence="4">Lipoprotein</fullName>
    </recommendedName>
</protein>
<name>A0ABT9ZWB7_9BACI</name>
<keyword evidence="3" id="KW-1185">Reference proteome</keyword>
<comment type="caution">
    <text evidence="2">The sequence shown here is derived from an EMBL/GenBank/DDBJ whole genome shotgun (WGS) entry which is preliminary data.</text>
</comment>
<dbReference type="PROSITE" id="PS51257">
    <property type="entry name" value="PROKAR_LIPOPROTEIN"/>
    <property type="match status" value="1"/>
</dbReference>
<evidence type="ECO:0008006" key="4">
    <source>
        <dbReference type="Google" id="ProtNLM"/>
    </source>
</evidence>
<gene>
    <name evidence="2" type="ORF">J2S74_002906</name>
</gene>
<feature type="chain" id="PRO_5045252077" description="Lipoprotein" evidence="1">
    <location>
        <begin position="20"/>
        <end position="158"/>
    </location>
</feature>
<sequence>MIKKIILFVVLASVLSACGGGDDAERALNENTRQYIDLISEVLDDSNALLSDFSETVDELYVGNKNEEQFHRAVADLVPRSREISGNLDSGIHLVIAELQPFHREMIELINNQHQLLLSTLESVDNENLRRGELGRNISEIRQNQSQVIENLNRILRQ</sequence>
<keyword evidence="1" id="KW-0732">Signal</keyword>